<dbReference type="InterPro" id="IPR009057">
    <property type="entry name" value="Homeodomain-like_sf"/>
</dbReference>
<dbReference type="InterPro" id="IPR018062">
    <property type="entry name" value="HTH_AraC-typ_CS"/>
</dbReference>
<dbReference type="SMART" id="SM00342">
    <property type="entry name" value="HTH_ARAC"/>
    <property type="match status" value="1"/>
</dbReference>
<gene>
    <name evidence="6" type="ORF">D3877_00945</name>
</gene>
<dbReference type="InterPro" id="IPR011256">
    <property type="entry name" value="Reg_factor_effector_dom_sf"/>
</dbReference>
<sequence length="310" mass="34033">MTTSRPNAPFPDISPPELRPDRPAKADTLLDYGRRLDRVVRHIAAHLDDPLDLDALAAVACFSPYHFHRIYRAMTGETVTDTLRRQRLHRAAGALVQDARTIAAIARQAGYGSVAAFTRAFAQSYGVTPAAYRRSGRLSPFAWPHDDRPNQNPEDIMPTVTIEALPATSLVGFDHRGPYMEINAAFSRAYAWAAGRNLMTPATRCIGVYFDDPSAVAPENLRSFAGLALESTPALEDGAKGLDLPGGRHAVLVHKGPYAALGAVYQWLYGEWLPASGQTPADQPCFEEYLNDPRSLPPEEWLTRICVPLT</sequence>
<evidence type="ECO:0000256" key="1">
    <source>
        <dbReference type="ARBA" id="ARBA00023015"/>
    </source>
</evidence>
<keyword evidence="3" id="KW-0804">Transcription</keyword>
<dbReference type="PRINTS" id="PR00032">
    <property type="entry name" value="HTHARAC"/>
</dbReference>
<dbReference type="PANTHER" id="PTHR40055">
    <property type="entry name" value="TRANSCRIPTIONAL REGULATOR YGIV-RELATED"/>
    <property type="match status" value="1"/>
</dbReference>
<dbReference type="SUPFAM" id="SSF46689">
    <property type="entry name" value="Homeodomain-like"/>
    <property type="match status" value="2"/>
</dbReference>
<accession>A0A418VZU9</accession>
<dbReference type="InterPro" id="IPR050908">
    <property type="entry name" value="SmbC-like"/>
</dbReference>
<dbReference type="InterPro" id="IPR018060">
    <property type="entry name" value="HTH_AraC"/>
</dbReference>
<organism evidence="6 7">
    <name type="scientific">Azospirillum cavernae</name>
    <dbReference type="NCBI Taxonomy" id="2320860"/>
    <lineage>
        <taxon>Bacteria</taxon>
        <taxon>Pseudomonadati</taxon>
        <taxon>Pseudomonadota</taxon>
        <taxon>Alphaproteobacteria</taxon>
        <taxon>Rhodospirillales</taxon>
        <taxon>Azospirillaceae</taxon>
        <taxon>Azospirillum</taxon>
    </lineage>
</organism>
<evidence type="ECO:0000256" key="3">
    <source>
        <dbReference type="ARBA" id="ARBA00023163"/>
    </source>
</evidence>
<dbReference type="Gene3D" id="3.20.80.10">
    <property type="entry name" value="Regulatory factor, effector binding domain"/>
    <property type="match status" value="1"/>
</dbReference>
<reference evidence="6 7" key="1">
    <citation type="submission" date="2018-09" db="EMBL/GenBank/DDBJ databases">
        <authorList>
            <person name="Zhu H."/>
        </authorList>
    </citation>
    <scope>NUCLEOTIDE SEQUENCE [LARGE SCALE GENOMIC DNA]</scope>
    <source>
        <strain evidence="6 7">K2W22B-5</strain>
    </source>
</reference>
<keyword evidence="7" id="KW-1185">Reference proteome</keyword>
<dbReference type="Pfam" id="PF06445">
    <property type="entry name" value="GyrI-like"/>
    <property type="match status" value="1"/>
</dbReference>
<dbReference type="InterPro" id="IPR020449">
    <property type="entry name" value="Tscrpt_reg_AraC-type_HTH"/>
</dbReference>
<dbReference type="PROSITE" id="PS00041">
    <property type="entry name" value="HTH_ARAC_FAMILY_1"/>
    <property type="match status" value="1"/>
</dbReference>
<dbReference type="Gene3D" id="1.10.10.60">
    <property type="entry name" value="Homeodomain-like"/>
    <property type="match status" value="2"/>
</dbReference>
<keyword evidence="1" id="KW-0805">Transcription regulation</keyword>
<evidence type="ECO:0000259" key="5">
    <source>
        <dbReference type="PROSITE" id="PS01124"/>
    </source>
</evidence>
<dbReference type="EMBL" id="QYUL01000001">
    <property type="protein sequence ID" value="RJF83296.1"/>
    <property type="molecule type" value="Genomic_DNA"/>
</dbReference>
<feature type="domain" description="HTH araC/xylS-type" evidence="5">
    <location>
        <begin position="37"/>
        <end position="135"/>
    </location>
</feature>
<dbReference type="PROSITE" id="PS01124">
    <property type="entry name" value="HTH_ARAC_FAMILY_2"/>
    <property type="match status" value="1"/>
</dbReference>
<name>A0A418VZU9_9PROT</name>
<dbReference type="InterPro" id="IPR029442">
    <property type="entry name" value="GyrI-like"/>
</dbReference>
<evidence type="ECO:0000256" key="2">
    <source>
        <dbReference type="ARBA" id="ARBA00023125"/>
    </source>
</evidence>
<dbReference type="AlphaFoldDB" id="A0A418VZU9"/>
<dbReference type="PANTHER" id="PTHR40055:SF1">
    <property type="entry name" value="TRANSCRIPTIONAL REGULATOR YGIV-RELATED"/>
    <property type="match status" value="1"/>
</dbReference>
<evidence type="ECO:0000313" key="6">
    <source>
        <dbReference type="EMBL" id="RJF83296.1"/>
    </source>
</evidence>
<comment type="caution">
    <text evidence="6">The sequence shown here is derived from an EMBL/GenBank/DDBJ whole genome shotgun (WGS) entry which is preliminary data.</text>
</comment>
<evidence type="ECO:0000313" key="7">
    <source>
        <dbReference type="Proteomes" id="UP000283458"/>
    </source>
</evidence>
<dbReference type="InterPro" id="IPR010499">
    <property type="entry name" value="AraC_E-bd"/>
</dbReference>
<proteinExistence type="predicted"/>
<dbReference type="Proteomes" id="UP000283458">
    <property type="component" value="Unassembled WGS sequence"/>
</dbReference>
<keyword evidence="2" id="KW-0238">DNA-binding</keyword>
<dbReference type="OrthoDB" id="5295469at2"/>
<dbReference type="SUPFAM" id="SSF55136">
    <property type="entry name" value="Probable bacterial effector-binding domain"/>
    <property type="match status" value="1"/>
</dbReference>
<evidence type="ECO:0000256" key="4">
    <source>
        <dbReference type="SAM" id="MobiDB-lite"/>
    </source>
</evidence>
<protein>
    <submittedName>
        <fullName evidence="6">AraC family transcriptional regulator</fullName>
    </submittedName>
</protein>
<dbReference type="GO" id="GO:0043565">
    <property type="term" value="F:sequence-specific DNA binding"/>
    <property type="evidence" value="ECO:0007669"/>
    <property type="project" value="InterPro"/>
</dbReference>
<dbReference type="SMART" id="SM00871">
    <property type="entry name" value="AraC_E_bind"/>
    <property type="match status" value="1"/>
</dbReference>
<dbReference type="Pfam" id="PF12833">
    <property type="entry name" value="HTH_18"/>
    <property type="match status" value="1"/>
</dbReference>
<feature type="region of interest" description="Disordered" evidence="4">
    <location>
        <begin position="1"/>
        <end position="23"/>
    </location>
</feature>
<dbReference type="GO" id="GO:0003700">
    <property type="term" value="F:DNA-binding transcription factor activity"/>
    <property type="evidence" value="ECO:0007669"/>
    <property type="project" value="InterPro"/>
</dbReference>
<dbReference type="RefSeq" id="WP_119828937.1">
    <property type="nucleotide sequence ID" value="NZ_QYUL01000001.1"/>
</dbReference>